<protein>
    <submittedName>
        <fullName evidence="2">Uncharacterized protein</fullName>
    </submittedName>
</protein>
<accession>A0AAU7DGT3</accession>
<reference evidence="2" key="1">
    <citation type="submission" date="2023-03" db="EMBL/GenBank/DDBJ databases">
        <title>Edaphobacter sp.</title>
        <authorList>
            <person name="Huber K.J."/>
            <person name="Papendorf J."/>
            <person name="Pilke C."/>
            <person name="Bunk B."/>
            <person name="Sproeer C."/>
            <person name="Pester M."/>
        </authorList>
    </citation>
    <scope>NUCLEOTIDE SEQUENCE</scope>
    <source>
        <strain evidence="2">DSM 110680</strain>
    </source>
</reference>
<proteinExistence type="predicted"/>
<organism evidence="2">
    <name type="scientific">Telmatobacter sp. DSM 110680</name>
    <dbReference type="NCBI Taxonomy" id="3036704"/>
    <lineage>
        <taxon>Bacteria</taxon>
        <taxon>Pseudomonadati</taxon>
        <taxon>Acidobacteriota</taxon>
        <taxon>Terriglobia</taxon>
        <taxon>Terriglobales</taxon>
        <taxon>Acidobacteriaceae</taxon>
        <taxon>Telmatobacter</taxon>
    </lineage>
</organism>
<gene>
    <name evidence="2" type="ORF">P8935_20225</name>
</gene>
<keyword evidence="1" id="KW-0472">Membrane</keyword>
<feature type="transmembrane region" description="Helical" evidence="1">
    <location>
        <begin position="289"/>
        <end position="309"/>
    </location>
</feature>
<keyword evidence="1" id="KW-1133">Transmembrane helix</keyword>
<dbReference type="AlphaFoldDB" id="A0AAU7DGT3"/>
<keyword evidence="1" id="KW-0812">Transmembrane</keyword>
<dbReference type="EMBL" id="CP121196">
    <property type="protein sequence ID" value="XBH16889.1"/>
    <property type="molecule type" value="Genomic_DNA"/>
</dbReference>
<dbReference type="RefSeq" id="WP_348262119.1">
    <property type="nucleotide sequence ID" value="NZ_CP121196.1"/>
</dbReference>
<sequence>MSVLASPEPQSSKLPTFVSAMQFVRVYWWQSLLISAAVLVPCFWHEHLEAGDLPSHVYNAWLVHLIKSGQAPSLWLARRWNNVLFDFAISGLGYLFQWRTAERIAGGLSVLIFFWGSFALVSSIKRGLAWSLIPCLAIVTYGWTFEMGFMNCYISLGLSFFALAILMRGSRQEQCWVGLLVPIIWLAHPLGVAMLIALGSYTVLARNLTPKRHLYLFVPAILLLFAIHLLVQLRYSYTVSWKPGYVHDGFDQLLLFGPHYLLPARLLRAFVAACLLLELVLTFKTPRWWAAYLLPAELYVLTGFGVLMLPTEIDTVRLHQLGFVSIGYLTERLTTILVVLACCLVGAVRPQKWHLAGFSVIAIVFFGYLYRDTSTINETENQVKSSLEKIPAGQRVVAALEVFPSSNVGTDHIFDRACIEHCFSYANYEPNVAQFRVRAYADSPIVMTDEKTVVAGRLSNYLVQKKDLPLFEVNWCDRIGGSLCTRELAAGEYTPLGFKLDRSWLDQFGRKALLIDLLPGVFVFAIAFFAVNLEVRKRAV</sequence>
<feature type="transmembrane region" description="Helical" evidence="1">
    <location>
        <begin position="104"/>
        <end position="121"/>
    </location>
</feature>
<feature type="transmembrane region" description="Helical" evidence="1">
    <location>
        <begin position="353"/>
        <end position="370"/>
    </location>
</feature>
<feature type="transmembrane region" description="Helical" evidence="1">
    <location>
        <begin position="128"/>
        <end position="144"/>
    </location>
</feature>
<evidence type="ECO:0000313" key="2">
    <source>
        <dbReference type="EMBL" id="XBH16889.1"/>
    </source>
</evidence>
<feature type="transmembrane region" description="Helical" evidence="1">
    <location>
        <begin position="179"/>
        <end position="201"/>
    </location>
</feature>
<feature type="transmembrane region" description="Helical" evidence="1">
    <location>
        <begin position="266"/>
        <end position="283"/>
    </location>
</feature>
<feature type="transmembrane region" description="Helical" evidence="1">
    <location>
        <begin position="321"/>
        <end position="347"/>
    </location>
</feature>
<feature type="transmembrane region" description="Helical" evidence="1">
    <location>
        <begin position="213"/>
        <end position="231"/>
    </location>
</feature>
<feature type="transmembrane region" description="Helical" evidence="1">
    <location>
        <begin position="26"/>
        <end position="44"/>
    </location>
</feature>
<name>A0AAU7DGT3_9BACT</name>
<feature type="transmembrane region" description="Helical" evidence="1">
    <location>
        <begin position="512"/>
        <end position="531"/>
    </location>
</feature>
<evidence type="ECO:0000256" key="1">
    <source>
        <dbReference type="SAM" id="Phobius"/>
    </source>
</evidence>
<feature type="transmembrane region" description="Helical" evidence="1">
    <location>
        <begin position="150"/>
        <end position="167"/>
    </location>
</feature>